<evidence type="ECO:0000256" key="4">
    <source>
        <dbReference type="ARBA" id="ARBA00022989"/>
    </source>
</evidence>
<gene>
    <name evidence="8" type="ORF">B5C34_04845</name>
</gene>
<name>A0A219B3Z8_9SPHN</name>
<evidence type="ECO:0000313" key="9">
    <source>
        <dbReference type="Proteomes" id="UP000198462"/>
    </source>
</evidence>
<dbReference type="Pfam" id="PF00892">
    <property type="entry name" value="EamA"/>
    <property type="match status" value="2"/>
</dbReference>
<comment type="caution">
    <text evidence="8">The sequence shown here is derived from an EMBL/GenBank/DDBJ whole genome shotgun (WGS) entry which is preliminary data.</text>
</comment>
<feature type="transmembrane region" description="Helical" evidence="6">
    <location>
        <begin position="38"/>
        <end position="55"/>
    </location>
</feature>
<feature type="transmembrane region" description="Helical" evidence="6">
    <location>
        <begin position="67"/>
        <end position="89"/>
    </location>
</feature>
<dbReference type="EMBL" id="NFZT01000001">
    <property type="protein sequence ID" value="OWV32846.1"/>
    <property type="molecule type" value="Genomic_DNA"/>
</dbReference>
<evidence type="ECO:0000259" key="7">
    <source>
        <dbReference type="Pfam" id="PF00892"/>
    </source>
</evidence>
<evidence type="ECO:0000256" key="6">
    <source>
        <dbReference type="SAM" id="Phobius"/>
    </source>
</evidence>
<comment type="subcellular location">
    <subcellularLocation>
        <location evidence="1">Membrane</location>
        <topology evidence="1">Multi-pass membrane protein</topology>
    </subcellularLocation>
</comment>
<feature type="transmembrane region" description="Helical" evidence="6">
    <location>
        <begin position="150"/>
        <end position="170"/>
    </location>
</feature>
<accession>A0A219B3Z8</accession>
<reference evidence="9" key="1">
    <citation type="submission" date="2017-05" db="EMBL/GenBank/DDBJ databases">
        <authorList>
            <person name="Lin X."/>
        </authorList>
    </citation>
    <scope>NUCLEOTIDE SEQUENCE [LARGE SCALE GENOMIC DNA]</scope>
    <source>
        <strain evidence="9">JLT2012</strain>
    </source>
</reference>
<feature type="transmembrane region" description="Helical" evidence="6">
    <location>
        <begin position="238"/>
        <end position="258"/>
    </location>
</feature>
<feature type="transmembrane region" description="Helical" evidence="6">
    <location>
        <begin position="95"/>
        <end position="114"/>
    </location>
</feature>
<evidence type="ECO:0000313" key="8">
    <source>
        <dbReference type="EMBL" id="OWV32846.1"/>
    </source>
</evidence>
<feature type="transmembrane region" description="Helical" evidence="6">
    <location>
        <begin position="121"/>
        <end position="138"/>
    </location>
</feature>
<evidence type="ECO:0000256" key="1">
    <source>
        <dbReference type="ARBA" id="ARBA00004141"/>
    </source>
</evidence>
<proteinExistence type="inferred from homology"/>
<organism evidence="8 9">
    <name type="scientific">Pacificimonas flava</name>
    <dbReference type="NCBI Taxonomy" id="1234595"/>
    <lineage>
        <taxon>Bacteria</taxon>
        <taxon>Pseudomonadati</taxon>
        <taxon>Pseudomonadota</taxon>
        <taxon>Alphaproteobacteria</taxon>
        <taxon>Sphingomonadales</taxon>
        <taxon>Sphingosinicellaceae</taxon>
        <taxon>Pacificimonas</taxon>
    </lineage>
</organism>
<dbReference type="AlphaFoldDB" id="A0A219B3Z8"/>
<feature type="domain" description="EamA" evidence="7">
    <location>
        <begin position="153"/>
        <end position="281"/>
    </location>
</feature>
<dbReference type="GO" id="GO:0016020">
    <property type="term" value="C:membrane"/>
    <property type="evidence" value="ECO:0007669"/>
    <property type="project" value="UniProtKB-SubCell"/>
</dbReference>
<dbReference type="PANTHER" id="PTHR22911:SF6">
    <property type="entry name" value="SOLUTE CARRIER FAMILY 35 MEMBER G1"/>
    <property type="match status" value="1"/>
</dbReference>
<keyword evidence="5 6" id="KW-0472">Membrane</keyword>
<feature type="transmembrane region" description="Helical" evidence="6">
    <location>
        <begin position="264"/>
        <end position="281"/>
    </location>
</feature>
<comment type="similarity">
    <text evidence="2">Belongs to the drug/metabolite transporter (DMT) superfamily. 10 TMS drug/metabolite exporter (DME) (TC 2.A.7.3) family.</text>
</comment>
<keyword evidence="9" id="KW-1185">Reference proteome</keyword>
<feature type="transmembrane region" description="Helical" evidence="6">
    <location>
        <begin position="182"/>
        <end position="204"/>
    </location>
</feature>
<protein>
    <recommendedName>
        <fullName evidence="7">EamA domain-containing protein</fullName>
    </recommendedName>
</protein>
<evidence type="ECO:0000256" key="5">
    <source>
        <dbReference type="ARBA" id="ARBA00023136"/>
    </source>
</evidence>
<dbReference type="OrthoDB" id="7818056at2"/>
<dbReference type="RefSeq" id="WP_088711636.1">
    <property type="nucleotide sequence ID" value="NZ_NFZT01000001.1"/>
</dbReference>
<sequence length="295" mass="30813">MMRPATIAYATFGIASLCAMDAAVKLVALQEGALTATWLRYVGGALIFLPLAALMRRPVPGPAGLRIHALRGVLLTLTSLTFFYGISILPLAEAITLAFVAPLLTPPLAAFLIGERLKPRAILAALIGFAGVLVTLQGREESAAASGAHGYAVASILLSALCYSLQSLILRQRAQIDDEISVAALATIVPLAILTPLGLFAAPLPDAGSLVPALAAGAFGSAGIFSLIRAYAQAEAQFVMIFEYTGLIWAALFGWVLFAEMPRPEIFLGAAIIAIGCLLVSRGRRRPAAGKQSAF</sequence>
<dbReference type="PANTHER" id="PTHR22911">
    <property type="entry name" value="ACYL-MALONYL CONDENSING ENZYME-RELATED"/>
    <property type="match status" value="1"/>
</dbReference>
<evidence type="ECO:0000256" key="2">
    <source>
        <dbReference type="ARBA" id="ARBA00009853"/>
    </source>
</evidence>
<feature type="transmembrane region" description="Helical" evidence="6">
    <location>
        <begin position="210"/>
        <end position="231"/>
    </location>
</feature>
<keyword evidence="4 6" id="KW-1133">Transmembrane helix</keyword>
<keyword evidence="3 6" id="KW-0812">Transmembrane</keyword>
<dbReference type="SUPFAM" id="SSF103481">
    <property type="entry name" value="Multidrug resistance efflux transporter EmrE"/>
    <property type="match status" value="2"/>
</dbReference>
<evidence type="ECO:0000256" key="3">
    <source>
        <dbReference type="ARBA" id="ARBA00022692"/>
    </source>
</evidence>
<dbReference type="InterPro" id="IPR037185">
    <property type="entry name" value="EmrE-like"/>
</dbReference>
<dbReference type="InterPro" id="IPR000620">
    <property type="entry name" value="EamA_dom"/>
</dbReference>
<feature type="domain" description="EamA" evidence="7">
    <location>
        <begin position="24"/>
        <end position="136"/>
    </location>
</feature>
<dbReference type="Proteomes" id="UP000198462">
    <property type="component" value="Unassembled WGS sequence"/>
</dbReference>